<keyword evidence="4" id="KW-0548">Nucleotidyltransferase</keyword>
<dbReference type="STRING" id="58919.A0A316ZD89"/>
<dbReference type="EMBL" id="KZ819288">
    <property type="protein sequence ID" value="PWN99489.1"/>
    <property type="molecule type" value="Genomic_DNA"/>
</dbReference>
<evidence type="ECO:0000313" key="9">
    <source>
        <dbReference type="EMBL" id="PWN99489.1"/>
    </source>
</evidence>
<dbReference type="CDD" id="cd00757">
    <property type="entry name" value="ThiF_MoeB_HesA_family"/>
    <property type="match status" value="1"/>
</dbReference>
<keyword evidence="6" id="KW-0833">Ubl conjugation pathway</keyword>
<dbReference type="Pfam" id="PF00899">
    <property type="entry name" value="ThiF"/>
    <property type="match status" value="1"/>
</dbReference>
<dbReference type="GeneID" id="37268397"/>
<evidence type="ECO:0000256" key="3">
    <source>
        <dbReference type="ARBA" id="ARBA00022694"/>
    </source>
</evidence>
<dbReference type="GO" id="GO:0016779">
    <property type="term" value="F:nucleotidyltransferase activity"/>
    <property type="evidence" value="ECO:0007669"/>
    <property type="project" value="UniProtKB-KW"/>
</dbReference>
<dbReference type="FunFam" id="3.40.50.720:FF:000033">
    <property type="entry name" value="Adenylyltransferase and sulfurtransferase MOCS3"/>
    <property type="match status" value="1"/>
</dbReference>
<dbReference type="InterPro" id="IPR036873">
    <property type="entry name" value="Rhodanese-like_dom_sf"/>
</dbReference>
<dbReference type="InterPro" id="IPR001763">
    <property type="entry name" value="Rhodanese-like_dom"/>
</dbReference>
<evidence type="ECO:0000259" key="8">
    <source>
        <dbReference type="PROSITE" id="PS50206"/>
    </source>
</evidence>
<protein>
    <recommendedName>
        <fullName evidence="8">Rhodanese domain-containing protein</fullName>
    </recommendedName>
</protein>
<evidence type="ECO:0000256" key="7">
    <source>
        <dbReference type="ARBA" id="ARBA00022840"/>
    </source>
</evidence>
<gene>
    <name evidence="9" type="ORF">FA09DRAFT_316823</name>
</gene>
<dbReference type="Pfam" id="PF00581">
    <property type="entry name" value="Rhodanese"/>
    <property type="match status" value="1"/>
</dbReference>
<dbReference type="RefSeq" id="XP_025599768.1">
    <property type="nucleotide sequence ID" value="XM_025740853.1"/>
</dbReference>
<comment type="subcellular location">
    <subcellularLocation>
        <location evidence="1">Cytoplasm</location>
        <location evidence="1">Cytosol</location>
    </subcellularLocation>
</comment>
<dbReference type="Gene3D" id="3.40.50.720">
    <property type="entry name" value="NAD(P)-binding Rossmann-like Domain"/>
    <property type="match status" value="1"/>
</dbReference>
<dbReference type="GO" id="GO:0004792">
    <property type="term" value="F:thiosulfate-cyanide sulfurtransferase activity"/>
    <property type="evidence" value="ECO:0007669"/>
    <property type="project" value="TreeGrafter"/>
</dbReference>
<feature type="domain" description="Rhodanese" evidence="8">
    <location>
        <begin position="329"/>
        <end position="428"/>
    </location>
</feature>
<dbReference type="SMART" id="SM00450">
    <property type="entry name" value="RHOD"/>
    <property type="match status" value="1"/>
</dbReference>
<keyword evidence="3" id="KW-0819">tRNA processing</keyword>
<dbReference type="GO" id="GO:0005524">
    <property type="term" value="F:ATP binding"/>
    <property type="evidence" value="ECO:0007669"/>
    <property type="project" value="UniProtKB-KW"/>
</dbReference>
<reference evidence="9 10" key="1">
    <citation type="journal article" date="2018" name="Mol. Biol. Evol.">
        <title>Broad Genomic Sampling Reveals a Smut Pathogenic Ancestry of the Fungal Clade Ustilaginomycotina.</title>
        <authorList>
            <person name="Kijpornyongpan T."/>
            <person name="Mondo S.J."/>
            <person name="Barry K."/>
            <person name="Sandor L."/>
            <person name="Lee J."/>
            <person name="Lipzen A."/>
            <person name="Pangilinan J."/>
            <person name="LaButti K."/>
            <person name="Hainaut M."/>
            <person name="Henrissat B."/>
            <person name="Grigoriev I.V."/>
            <person name="Spatafora J.W."/>
            <person name="Aime M.C."/>
        </authorList>
    </citation>
    <scope>NUCLEOTIDE SEQUENCE [LARGE SCALE GENOMIC DNA]</scope>
    <source>
        <strain evidence="9 10">MCA 4186</strain>
    </source>
</reference>
<dbReference type="Gene3D" id="3.40.250.10">
    <property type="entry name" value="Rhodanese-like domain"/>
    <property type="match status" value="1"/>
</dbReference>
<dbReference type="PANTHER" id="PTHR10953">
    <property type="entry name" value="UBIQUITIN-ACTIVATING ENZYME E1"/>
    <property type="match status" value="1"/>
</dbReference>
<evidence type="ECO:0000256" key="2">
    <source>
        <dbReference type="ARBA" id="ARBA00022679"/>
    </source>
</evidence>
<dbReference type="Proteomes" id="UP000245946">
    <property type="component" value="Unassembled WGS sequence"/>
</dbReference>
<evidence type="ECO:0000256" key="5">
    <source>
        <dbReference type="ARBA" id="ARBA00022741"/>
    </source>
</evidence>
<evidence type="ECO:0000256" key="6">
    <source>
        <dbReference type="ARBA" id="ARBA00022786"/>
    </source>
</evidence>
<dbReference type="InterPro" id="IPR035985">
    <property type="entry name" value="Ubiquitin-activating_enz"/>
</dbReference>
<dbReference type="AlphaFoldDB" id="A0A316ZD89"/>
<dbReference type="GO" id="GO:0032447">
    <property type="term" value="P:protein urmylation"/>
    <property type="evidence" value="ECO:0007669"/>
    <property type="project" value="TreeGrafter"/>
</dbReference>
<sequence>MSTVSPAPLPLSHAEYARYGRQLVLPGFGVEAQLRLCEARVLVVGAGGLGCPAIQYLAAAGVGHITIVDDDVVEASNLARQILHTDSRVGMPKAESACIAGRAINPHVSLEPVVAALSAANAQQLISAHDIVLDCTDNVLARYLISDAAVLSDVQVVSGAAQGIEGQLVVLHRYSPAVDADCLLPAREGKQKSQERGPCYRCLFPVAPAPEDVTDCSDGGVLGAITGLVGTMQALETVRLLAGVGDVTPTAMTMVNPLAFPPYRSVKLRPRRAATCRSCGDGEAAGGPSVITSLESEDYVSFCRLTPRAPRNAGIERLSAQALRDTIARDPHAVLVDVRPEVEFGIAHLSGSHNLPFTTLRRNPSDALAKLDELAGAEAQDVYLVCRRGNDSVTAAALLQQEAAKQGRDALRIQDLRGGLRAWSAMDANMPLY</sequence>
<dbReference type="PROSITE" id="PS50206">
    <property type="entry name" value="RHODANESE_3"/>
    <property type="match status" value="1"/>
</dbReference>
<dbReference type="InterPro" id="IPR045886">
    <property type="entry name" value="ThiF/MoeB/HesA"/>
</dbReference>
<keyword evidence="10" id="KW-1185">Reference proteome</keyword>
<keyword evidence="7" id="KW-0067">ATP-binding</keyword>
<dbReference type="InterPro" id="IPR000594">
    <property type="entry name" value="ThiF_NAD_FAD-bd"/>
</dbReference>
<accession>A0A316ZD89</accession>
<dbReference type="SUPFAM" id="SSF69572">
    <property type="entry name" value="Activating enzymes of the ubiquitin-like proteins"/>
    <property type="match status" value="1"/>
</dbReference>
<evidence type="ECO:0000313" key="10">
    <source>
        <dbReference type="Proteomes" id="UP000245946"/>
    </source>
</evidence>
<dbReference type="GO" id="GO:0002143">
    <property type="term" value="P:tRNA wobble position uridine thiolation"/>
    <property type="evidence" value="ECO:0007669"/>
    <property type="project" value="TreeGrafter"/>
</dbReference>
<keyword evidence="5" id="KW-0547">Nucleotide-binding</keyword>
<organism evidence="9 10">
    <name type="scientific">Tilletiopsis washingtonensis</name>
    <dbReference type="NCBI Taxonomy" id="58919"/>
    <lineage>
        <taxon>Eukaryota</taxon>
        <taxon>Fungi</taxon>
        <taxon>Dikarya</taxon>
        <taxon>Basidiomycota</taxon>
        <taxon>Ustilaginomycotina</taxon>
        <taxon>Exobasidiomycetes</taxon>
        <taxon>Entylomatales</taxon>
        <taxon>Entylomatales incertae sedis</taxon>
        <taxon>Tilletiopsis</taxon>
    </lineage>
</organism>
<keyword evidence="2" id="KW-0808">Transferase</keyword>
<dbReference type="GO" id="GO:0042292">
    <property type="term" value="F:URM1 activating enzyme activity"/>
    <property type="evidence" value="ECO:0007669"/>
    <property type="project" value="TreeGrafter"/>
</dbReference>
<evidence type="ECO:0000256" key="1">
    <source>
        <dbReference type="ARBA" id="ARBA00004514"/>
    </source>
</evidence>
<proteinExistence type="predicted"/>
<dbReference type="GO" id="GO:0005829">
    <property type="term" value="C:cytosol"/>
    <property type="evidence" value="ECO:0007669"/>
    <property type="project" value="UniProtKB-SubCell"/>
</dbReference>
<dbReference type="OrthoDB" id="10261062at2759"/>
<evidence type="ECO:0000256" key="4">
    <source>
        <dbReference type="ARBA" id="ARBA00022695"/>
    </source>
</evidence>
<dbReference type="PANTHER" id="PTHR10953:SF102">
    <property type="entry name" value="ADENYLYLTRANSFERASE AND SULFURTRANSFERASE MOCS3"/>
    <property type="match status" value="1"/>
</dbReference>
<name>A0A316ZD89_9BASI</name>